<keyword evidence="3" id="KW-1185">Reference proteome</keyword>
<evidence type="ECO:0000313" key="2">
    <source>
        <dbReference type="EMBL" id="OTP10489.1"/>
    </source>
</evidence>
<reference evidence="2 3" key="1">
    <citation type="submission" date="2017-05" db="EMBL/GenBank/DDBJ databases">
        <title>The Genome Sequence of Enterococcus sp. 10A9_DIV0425.</title>
        <authorList>
            <consortium name="The Broad Institute Genomics Platform"/>
            <consortium name="The Broad Institute Genomic Center for Infectious Diseases"/>
            <person name="Earl A."/>
            <person name="Manson A."/>
            <person name="Schwartman J."/>
            <person name="Gilmore M."/>
            <person name="Abouelleil A."/>
            <person name="Cao P."/>
            <person name="Chapman S."/>
            <person name="Cusick C."/>
            <person name="Shea T."/>
            <person name="Young S."/>
            <person name="Neafsey D."/>
            <person name="Nusbaum C."/>
            <person name="Birren B."/>
        </authorList>
    </citation>
    <scope>NUCLEOTIDE SEQUENCE [LARGE SCALE GENOMIC DNA]</scope>
    <source>
        <strain evidence="2 3">10A9_DIV0425</strain>
    </source>
</reference>
<organism evidence="2 3">
    <name type="scientific">Candidatus Enterococcus wittei</name>
    <dbReference type="NCBI Taxonomy" id="1987383"/>
    <lineage>
        <taxon>Bacteria</taxon>
        <taxon>Bacillati</taxon>
        <taxon>Bacillota</taxon>
        <taxon>Bacilli</taxon>
        <taxon>Lactobacillales</taxon>
        <taxon>Enterococcaceae</taxon>
        <taxon>Enterococcus</taxon>
    </lineage>
</organism>
<name>A0A242JZE0_9ENTE</name>
<protein>
    <submittedName>
        <fullName evidence="2">Uncharacterized protein</fullName>
    </submittedName>
</protein>
<evidence type="ECO:0000256" key="1">
    <source>
        <dbReference type="SAM" id="Phobius"/>
    </source>
</evidence>
<dbReference type="Proteomes" id="UP000194933">
    <property type="component" value="Unassembled WGS sequence"/>
</dbReference>
<sequence length="71" mass="7963">MLVLAFLVPIFGLIFSIIVLKSYQKDDRPSWIKVIAIVSFVFQLTVISAILLSLPTGSEQIDNIKNTLEIQ</sequence>
<proteinExistence type="predicted"/>
<comment type="caution">
    <text evidence="2">The sequence shown here is derived from an EMBL/GenBank/DDBJ whole genome shotgun (WGS) entry which is preliminary data.</text>
</comment>
<feature type="transmembrane region" description="Helical" evidence="1">
    <location>
        <begin position="6"/>
        <end position="23"/>
    </location>
</feature>
<keyword evidence="1" id="KW-0812">Transmembrane</keyword>
<gene>
    <name evidence="2" type="ORF">A5844_002189</name>
</gene>
<feature type="transmembrane region" description="Helical" evidence="1">
    <location>
        <begin position="35"/>
        <end position="54"/>
    </location>
</feature>
<dbReference type="EMBL" id="NGMO01000003">
    <property type="protein sequence ID" value="OTP10489.1"/>
    <property type="molecule type" value="Genomic_DNA"/>
</dbReference>
<keyword evidence="1" id="KW-1133">Transmembrane helix</keyword>
<keyword evidence="1" id="KW-0472">Membrane</keyword>
<evidence type="ECO:0000313" key="3">
    <source>
        <dbReference type="Proteomes" id="UP000194933"/>
    </source>
</evidence>
<accession>A0A242JZE0</accession>
<dbReference type="AlphaFoldDB" id="A0A242JZE0"/>